<gene>
    <name evidence="2" type="ORF">UFOPK2683_01477</name>
    <name evidence="3" type="ORF">UFOPK3605_00492</name>
    <name evidence="4" type="ORF">UFOPK3897_01219</name>
    <name evidence="5" type="ORF">UFOPK4121_00310</name>
</gene>
<evidence type="ECO:0000313" key="5">
    <source>
        <dbReference type="EMBL" id="CAB5015577.1"/>
    </source>
</evidence>
<dbReference type="PANTHER" id="PTHR11647:SF1">
    <property type="entry name" value="COLLAPSIN RESPONSE MEDIATOR PROTEIN"/>
    <property type="match status" value="1"/>
</dbReference>
<reference evidence="5" key="1">
    <citation type="submission" date="2020-05" db="EMBL/GenBank/DDBJ databases">
        <authorList>
            <person name="Chiriac C."/>
            <person name="Salcher M."/>
            <person name="Ghai R."/>
            <person name="Kavagutti S V."/>
        </authorList>
    </citation>
    <scope>NUCLEOTIDE SEQUENCE</scope>
</reference>
<dbReference type="SUPFAM" id="SSF51556">
    <property type="entry name" value="Metallo-dependent hydrolases"/>
    <property type="match status" value="1"/>
</dbReference>
<dbReference type="AlphaFoldDB" id="A0A6J7QD64"/>
<accession>A0A6J7QD64</accession>
<dbReference type="GO" id="GO:0005829">
    <property type="term" value="C:cytosol"/>
    <property type="evidence" value="ECO:0007669"/>
    <property type="project" value="TreeGrafter"/>
</dbReference>
<name>A0A6J7QD64_9ZZZZ</name>
<dbReference type="EMBL" id="CAFBOF010000031">
    <property type="protein sequence ID" value="CAB4982871.1"/>
    <property type="molecule type" value="Genomic_DNA"/>
</dbReference>
<sequence length="563" mass="61685">MAADLVIRNGLLVDGTGSPCVRADVAITGDRISEIGNHIGRGKREIDAAGRIVTPGFVDIHTHLDAQFGWDPLGTSACWHGVTSVVMGNCGVTFAPVRDGDAAYLASMMESVEDIPARSILDGLPWDWETYGQYLDWLERTPTGINAGGMVGHSALRYYAMGERSLDENIDPTQDELATMTRLLDEAMSAGALGCSSSRTLRHRVPDGRYVPGTFARVEELLALAEVLAKQPGGIFEVAPRFDGDGPAEPRVEAELAWMEQVSQVSQSPLTFNLTHTWEQGEHWRTALDLTRAANSRGARIRPQTVARFVGVLTGLMHRTPFDAHASWYALRDLPLTEKLAMLNNADRKAELVNEAKNDRRGLDNFFLLNGPDNQALYECRPEQSLIAIADQRKVTPVEAFIDLAQATDGKLLLSWPLLNQSRDAIEEMIKTPEVLMGLADTGAHVGQTMDASAPTYLLSHWARDRKSITLEEAVRKITSDTAQTFGLANRGVLALGAYADVNVINYEELSLLVPEYRHDFPHNAGRFAQKANGYEVTIVNGEVFMEHGEHTGTLAGTVLRSV</sequence>
<dbReference type="InterPro" id="IPR050378">
    <property type="entry name" value="Metallo-dep_Hydrolases_sf"/>
</dbReference>
<dbReference type="PANTHER" id="PTHR11647">
    <property type="entry name" value="HYDRANTOINASE/DIHYDROPYRIMIDINASE FAMILY MEMBER"/>
    <property type="match status" value="1"/>
</dbReference>
<dbReference type="GO" id="GO:0016812">
    <property type="term" value="F:hydrolase activity, acting on carbon-nitrogen (but not peptide) bonds, in cyclic amides"/>
    <property type="evidence" value="ECO:0007669"/>
    <property type="project" value="TreeGrafter"/>
</dbReference>
<evidence type="ECO:0000313" key="3">
    <source>
        <dbReference type="EMBL" id="CAB4901255.1"/>
    </source>
</evidence>
<dbReference type="EMBL" id="CAFBMM010000014">
    <property type="protein sequence ID" value="CAB4901255.1"/>
    <property type="molecule type" value="Genomic_DNA"/>
</dbReference>
<dbReference type="Gene3D" id="3.20.20.140">
    <property type="entry name" value="Metal-dependent hydrolases"/>
    <property type="match status" value="2"/>
</dbReference>
<organism evidence="5">
    <name type="scientific">freshwater metagenome</name>
    <dbReference type="NCBI Taxonomy" id="449393"/>
    <lineage>
        <taxon>unclassified sequences</taxon>
        <taxon>metagenomes</taxon>
        <taxon>ecological metagenomes</taxon>
    </lineage>
</organism>
<evidence type="ECO:0000313" key="4">
    <source>
        <dbReference type="EMBL" id="CAB4982871.1"/>
    </source>
</evidence>
<dbReference type="InterPro" id="IPR011059">
    <property type="entry name" value="Metal-dep_hydrolase_composite"/>
</dbReference>
<evidence type="ECO:0000259" key="1">
    <source>
        <dbReference type="Pfam" id="PF07969"/>
    </source>
</evidence>
<dbReference type="CDD" id="cd01297">
    <property type="entry name" value="D-aminoacylase"/>
    <property type="match status" value="1"/>
</dbReference>
<dbReference type="EMBL" id="CAFBPQ010000005">
    <property type="protein sequence ID" value="CAB5015577.1"/>
    <property type="molecule type" value="Genomic_DNA"/>
</dbReference>
<evidence type="ECO:0000313" key="2">
    <source>
        <dbReference type="EMBL" id="CAB4734255.1"/>
    </source>
</evidence>
<proteinExistence type="predicted"/>
<dbReference type="SUPFAM" id="SSF51338">
    <property type="entry name" value="Composite domain of metallo-dependent hydrolases"/>
    <property type="match status" value="1"/>
</dbReference>
<protein>
    <submittedName>
        <fullName evidence="5">Unannotated protein</fullName>
    </submittedName>
</protein>
<dbReference type="InterPro" id="IPR032466">
    <property type="entry name" value="Metal_Hydrolase"/>
</dbReference>
<dbReference type="Gene3D" id="2.30.40.10">
    <property type="entry name" value="Urease, subunit C, domain 1"/>
    <property type="match status" value="1"/>
</dbReference>
<dbReference type="InterPro" id="IPR013108">
    <property type="entry name" value="Amidohydro_3"/>
</dbReference>
<feature type="domain" description="Amidohydrolase 3" evidence="1">
    <location>
        <begin position="44"/>
        <end position="544"/>
    </location>
</feature>
<dbReference type="EMBL" id="CAEZYK010000116">
    <property type="protein sequence ID" value="CAB4734255.1"/>
    <property type="molecule type" value="Genomic_DNA"/>
</dbReference>
<dbReference type="Pfam" id="PF07969">
    <property type="entry name" value="Amidohydro_3"/>
    <property type="match status" value="1"/>
</dbReference>